<evidence type="ECO:0000313" key="3">
    <source>
        <dbReference type="Proteomes" id="UP001301442"/>
    </source>
</evidence>
<feature type="transmembrane region" description="Helical" evidence="1">
    <location>
        <begin position="255"/>
        <end position="274"/>
    </location>
</feature>
<dbReference type="EMBL" id="CP136600">
    <property type="protein sequence ID" value="WOH36739.1"/>
    <property type="molecule type" value="Genomic_DNA"/>
</dbReference>
<organism evidence="2 3">
    <name type="scientific">Thalassotalea fonticola</name>
    <dbReference type="NCBI Taxonomy" id="3065649"/>
    <lineage>
        <taxon>Bacteria</taxon>
        <taxon>Pseudomonadati</taxon>
        <taxon>Pseudomonadota</taxon>
        <taxon>Gammaproteobacteria</taxon>
        <taxon>Alteromonadales</taxon>
        <taxon>Colwelliaceae</taxon>
        <taxon>Thalassotalea</taxon>
    </lineage>
</organism>
<evidence type="ECO:0008006" key="4">
    <source>
        <dbReference type="Google" id="ProtNLM"/>
    </source>
</evidence>
<dbReference type="Proteomes" id="UP001301442">
    <property type="component" value="Chromosome"/>
</dbReference>
<evidence type="ECO:0000313" key="2">
    <source>
        <dbReference type="EMBL" id="WOH36739.1"/>
    </source>
</evidence>
<keyword evidence="1" id="KW-0472">Membrane</keyword>
<feature type="transmembrane region" description="Helical" evidence="1">
    <location>
        <begin position="223"/>
        <end position="243"/>
    </location>
</feature>
<protein>
    <recommendedName>
        <fullName evidence="4">Shikimate kinase</fullName>
    </recommendedName>
</protein>
<feature type="transmembrane region" description="Helical" evidence="1">
    <location>
        <begin position="57"/>
        <end position="77"/>
    </location>
</feature>
<feature type="transmembrane region" description="Helical" evidence="1">
    <location>
        <begin position="97"/>
        <end position="116"/>
    </location>
</feature>
<proteinExistence type="predicted"/>
<gene>
    <name evidence="2" type="ORF">RI844_15380</name>
</gene>
<feature type="transmembrane region" description="Helical" evidence="1">
    <location>
        <begin position="20"/>
        <end position="37"/>
    </location>
</feature>
<keyword evidence="1" id="KW-0812">Transmembrane</keyword>
<keyword evidence="1" id="KW-1133">Transmembrane helix</keyword>
<accession>A0ABZ0GLY7</accession>
<evidence type="ECO:0000256" key="1">
    <source>
        <dbReference type="SAM" id="Phobius"/>
    </source>
</evidence>
<name>A0ABZ0GLY7_9GAMM</name>
<dbReference type="RefSeq" id="WP_348395551.1">
    <property type="nucleotide sequence ID" value="NZ_CP136600.1"/>
</dbReference>
<keyword evidence="3" id="KW-1185">Reference proteome</keyword>
<reference evidence="2 3" key="1">
    <citation type="submission" date="2023-09" db="EMBL/GenBank/DDBJ databases">
        <authorList>
            <person name="Qi X."/>
        </authorList>
    </citation>
    <scope>NUCLEOTIDE SEQUENCE [LARGE SCALE GENOMIC DNA]</scope>
    <source>
        <strain evidence="2 3">S1-1</strain>
    </source>
</reference>
<sequence length="292" mass="33326">MTVTANPNNNIFKNFSVFQLFKYSVYVLLSMNIYFFFVEDYSASSQTFAQGVSGLQVIEAFTATIDTAAWVILLLLFELETYVLDDDKIKGWVKYSINAIQALCYLVIVSSFYGYITKYNMLHSISPFIIDDICSLVGSSFTYVRDLDDYLPLTKEVCESFANVPLLQINDTQIIADQLHLTEAHRLSTVEVINSATWLLVVIILEIEVYLQLKGQLSKRRMFAHKVIKAVLYATLFIAAAYWGVKGGFIDFWDAFLWLVAFVFIELNIFQWNAEGEEDTAKLTQQTKQAKA</sequence>